<dbReference type="InterPro" id="IPR051052">
    <property type="entry name" value="Diverse_substrate_MTase"/>
</dbReference>
<organism evidence="4 5">
    <name type="scientific">Haematospirillum jordaniae</name>
    <dbReference type="NCBI Taxonomy" id="1549855"/>
    <lineage>
        <taxon>Bacteria</taxon>
        <taxon>Pseudomonadati</taxon>
        <taxon>Pseudomonadota</taxon>
        <taxon>Alphaproteobacteria</taxon>
        <taxon>Rhodospirillales</taxon>
        <taxon>Novispirillaceae</taxon>
        <taxon>Haematospirillum</taxon>
    </lineage>
</organism>
<dbReference type="InterPro" id="IPR025714">
    <property type="entry name" value="Methyltranfer_dom"/>
</dbReference>
<keyword evidence="1" id="KW-0489">Methyltransferase</keyword>
<dbReference type="PANTHER" id="PTHR44942:SF4">
    <property type="entry name" value="METHYLTRANSFERASE TYPE 11 DOMAIN-CONTAINING PROTEIN"/>
    <property type="match status" value="1"/>
</dbReference>
<evidence type="ECO:0000256" key="1">
    <source>
        <dbReference type="ARBA" id="ARBA00022603"/>
    </source>
</evidence>
<dbReference type="RefSeq" id="WP_066137270.1">
    <property type="nucleotide sequence ID" value="NZ_CP014527.1"/>
</dbReference>
<dbReference type="PANTHER" id="PTHR44942">
    <property type="entry name" value="METHYLTRANSF_11 DOMAIN-CONTAINING PROTEIN"/>
    <property type="match status" value="1"/>
</dbReference>
<name>A0A145VRG7_9PROT</name>
<evidence type="ECO:0000259" key="3">
    <source>
        <dbReference type="Pfam" id="PF13847"/>
    </source>
</evidence>
<dbReference type="SUPFAM" id="SSF53335">
    <property type="entry name" value="S-adenosyl-L-methionine-dependent methyltransferases"/>
    <property type="match status" value="1"/>
</dbReference>
<keyword evidence="5" id="KW-1185">Reference proteome</keyword>
<reference evidence="4 5" key="1">
    <citation type="submission" date="2016-02" db="EMBL/GenBank/DDBJ databases">
        <title>Complete Genome of H5569, the type strain of the newly described species Haematospirillium jordaniae.</title>
        <authorList>
            <person name="Nicholson A.C."/>
            <person name="Humrighouse B.W."/>
            <person name="Loparov V."/>
            <person name="McQuiston J.R."/>
        </authorList>
    </citation>
    <scope>NUCLEOTIDE SEQUENCE [LARGE SCALE GENOMIC DNA]</scope>
    <source>
        <strain evidence="4 5">H5569</strain>
        <plasmid evidence="5">Plasmid unnamed 2</plasmid>
    </source>
</reference>
<gene>
    <name evidence="4" type="ORF">AY555_10985</name>
</gene>
<dbReference type="GO" id="GO:0032259">
    <property type="term" value="P:methylation"/>
    <property type="evidence" value="ECO:0007669"/>
    <property type="project" value="UniProtKB-KW"/>
</dbReference>
<feature type="domain" description="Methyltransferase" evidence="3">
    <location>
        <begin position="66"/>
        <end position="166"/>
    </location>
</feature>
<sequence length="270" mass="30875">MADSQNKQRQVANLEQSIRTVYETEGVYKADTICHRLNEQSKEYADRLLLEKLRTVRRHVADGLLVDLCCATGEHLLTLAGVSDHCLGIDFSRPYIDRANQRSKELGLSHVKFEVGDAKSLPLETGSVATLYSFSALYAIPDVEVVIREISRVLREGGRCVLDLGNSKSLNSICVKAYTELPPTFHITVPEMQRICERSGLRIIEHRSFQLLPLWADKPRWLWPLLHPVWKKIMAVRFKGKMLDEWVSSSSLLRQYAFRHLLVCEKLAEE</sequence>
<dbReference type="KEGG" id="hjo:AY555_10985"/>
<dbReference type="AlphaFoldDB" id="A0A145VRG7"/>
<dbReference type="GO" id="GO:0008168">
    <property type="term" value="F:methyltransferase activity"/>
    <property type="evidence" value="ECO:0007669"/>
    <property type="project" value="UniProtKB-KW"/>
</dbReference>
<dbReference type="InterPro" id="IPR029063">
    <property type="entry name" value="SAM-dependent_MTases_sf"/>
</dbReference>
<evidence type="ECO:0000256" key="2">
    <source>
        <dbReference type="ARBA" id="ARBA00022679"/>
    </source>
</evidence>
<dbReference type="Pfam" id="PF13847">
    <property type="entry name" value="Methyltransf_31"/>
    <property type="match status" value="1"/>
</dbReference>
<proteinExistence type="predicted"/>
<geneLocation type="plasmid" evidence="4 5">
    <name>unnamed 2</name>
</geneLocation>
<accession>A0A145VRG7</accession>
<protein>
    <recommendedName>
        <fullName evidence="3">Methyltransferase domain-containing protein</fullName>
    </recommendedName>
</protein>
<evidence type="ECO:0000313" key="5">
    <source>
        <dbReference type="Proteomes" id="UP000076066"/>
    </source>
</evidence>
<dbReference type="Proteomes" id="UP000076066">
    <property type="component" value="Plasmid unnamed 2"/>
</dbReference>
<keyword evidence="4" id="KW-0614">Plasmid</keyword>
<evidence type="ECO:0000313" key="4">
    <source>
        <dbReference type="EMBL" id="AMW35887.1"/>
    </source>
</evidence>
<dbReference type="Gene3D" id="3.40.50.150">
    <property type="entry name" value="Vaccinia Virus protein VP39"/>
    <property type="match status" value="1"/>
</dbReference>
<keyword evidence="2" id="KW-0808">Transferase</keyword>
<dbReference type="GeneID" id="53317669"/>
<dbReference type="CDD" id="cd02440">
    <property type="entry name" value="AdoMet_MTases"/>
    <property type="match status" value="1"/>
</dbReference>
<dbReference type="EMBL" id="CP014527">
    <property type="protein sequence ID" value="AMW35887.1"/>
    <property type="molecule type" value="Genomic_DNA"/>
</dbReference>
<dbReference type="OrthoDB" id="7856199at2"/>